<dbReference type="Pfam" id="PF03928">
    <property type="entry name" value="HbpS-like"/>
    <property type="match status" value="1"/>
</dbReference>
<proteinExistence type="predicted"/>
<dbReference type="InterPro" id="IPR005624">
    <property type="entry name" value="PduO/GlcC-like"/>
</dbReference>
<dbReference type="InterPro" id="IPR052517">
    <property type="entry name" value="GlcG_carb_metab_protein"/>
</dbReference>
<evidence type="ECO:0000313" key="1">
    <source>
        <dbReference type="EMBL" id="PJC23293.1"/>
    </source>
</evidence>
<dbReference type="PANTHER" id="PTHR34309:SF1">
    <property type="entry name" value="PROTEIN GLCG"/>
    <property type="match status" value="1"/>
</dbReference>
<dbReference type="SUPFAM" id="SSF143744">
    <property type="entry name" value="GlcG-like"/>
    <property type="match status" value="1"/>
</dbReference>
<dbReference type="PANTHER" id="PTHR34309">
    <property type="entry name" value="SLR1406 PROTEIN"/>
    <property type="match status" value="1"/>
</dbReference>
<dbReference type="EMBL" id="PFSJ01000031">
    <property type="protein sequence ID" value="PJC23293.1"/>
    <property type="molecule type" value="Genomic_DNA"/>
</dbReference>
<dbReference type="Proteomes" id="UP000229756">
    <property type="component" value="Unassembled WGS sequence"/>
</dbReference>
<dbReference type="AlphaFoldDB" id="A0A2M8EKM2"/>
<dbReference type="InterPro" id="IPR038084">
    <property type="entry name" value="PduO/GlcC-like_sf"/>
</dbReference>
<evidence type="ECO:0000313" key="2">
    <source>
        <dbReference type="Proteomes" id="UP000229756"/>
    </source>
</evidence>
<accession>A0A2M8EKM2</accession>
<comment type="caution">
    <text evidence="1">The sequence shown here is derived from an EMBL/GenBank/DDBJ whole genome shotgun (WGS) entry which is preliminary data.</text>
</comment>
<reference evidence="2" key="1">
    <citation type="submission" date="2017-09" db="EMBL/GenBank/DDBJ databases">
        <title>Depth-based differentiation of microbial function through sediment-hosted aquifers and enrichment of novel symbionts in the deep terrestrial subsurface.</title>
        <authorList>
            <person name="Probst A.J."/>
            <person name="Ladd B."/>
            <person name="Jarett J.K."/>
            <person name="Geller-Mcgrath D.E."/>
            <person name="Sieber C.M.K."/>
            <person name="Emerson J.B."/>
            <person name="Anantharaman K."/>
            <person name="Thomas B.C."/>
            <person name="Malmstrom R."/>
            <person name="Stieglmeier M."/>
            <person name="Klingl A."/>
            <person name="Woyke T."/>
            <person name="Ryan C.M."/>
            <person name="Banfield J.F."/>
        </authorList>
    </citation>
    <scope>NUCLEOTIDE SEQUENCE [LARGE SCALE GENOMIC DNA]</scope>
</reference>
<name>A0A2M8EKM2_UNCKA</name>
<sequence>MITLEKARKMIEASEAKAKELGVTVTTYIVDNKGLLIAASRMDGALSVSPLFAWPKAYTSGTIGLPTAGIAQYAEPGKPYYGVSDLSAGAFTTIAGGLPIMENGNLVGGVGVGGSHDVSQDVACAKAALKAL</sequence>
<protein>
    <submittedName>
        <fullName evidence="1">DNA polymerase III subunit delta</fullName>
    </submittedName>
</protein>
<gene>
    <name evidence="1" type="ORF">CO058_04275</name>
</gene>
<organism evidence="1 2">
    <name type="scientific">candidate division WWE3 bacterium CG_4_9_14_0_2_um_filter_35_11</name>
    <dbReference type="NCBI Taxonomy" id="1975077"/>
    <lineage>
        <taxon>Bacteria</taxon>
        <taxon>Katanobacteria</taxon>
    </lineage>
</organism>
<dbReference type="Gene3D" id="3.30.450.150">
    <property type="entry name" value="Haem-degrading domain"/>
    <property type="match status" value="1"/>
</dbReference>